<reference evidence="1 2" key="1">
    <citation type="submission" date="2013-01" db="EMBL/GenBank/DDBJ databases">
        <authorList>
            <person name="Harkins D.M."/>
            <person name="Durkin A.S."/>
            <person name="Brinkac L.M."/>
            <person name="Haft D.H."/>
            <person name="Selengut J.D."/>
            <person name="Sanka R."/>
            <person name="DePew J."/>
            <person name="Purushe J."/>
            <person name="Galloway R.L."/>
            <person name="Vinetz J.M."/>
            <person name="Sutton G.G."/>
            <person name="Nierman W.C."/>
            <person name="Fouts D.E."/>
        </authorList>
    </citation>
    <scope>NUCLEOTIDE SEQUENCE [LARGE SCALE GENOMIC DNA]</scope>
    <source>
        <strain evidence="1 2">79601</strain>
    </source>
</reference>
<gene>
    <name evidence="1" type="ORF">LEP1GSC194_0333</name>
</gene>
<dbReference type="Proteomes" id="UP000011988">
    <property type="component" value="Unassembled WGS sequence"/>
</dbReference>
<name>M6CVU7_9LEPT</name>
<organism evidence="1 2">
    <name type="scientific">Leptospira alstonii serovar Sichuan str. 79601</name>
    <dbReference type="NCBI Taxonomy" id="1218565"/>
    <lineage>
        <taxon>Bacteria</taxon>
        <taxon>Pseudomonadati</taxon>
        <taxon>Spirochaetota</taxon>
        <taxon>Spirochaetia</taxon>
        <taxon>Leptospirales</taxon>
        <taxon>Leptospiraceae</taxon>
        <taxon>Leptospira</taxon>
    </lineage>
</organism>
<proteinExistence type="predicted"/>
<comment type="caution">
    <text evidence="1">The sequence shown here is derived from an EMBL/GenBank/DDBJ whole genome shotgun (WGS) entry which is preliminary data.</text>
</comment>
<dbReference type="EMBL" id="ANIK01000028">
    <property type="protein sequence ID" value="EMJ96062.1"/>
    <property type="molecule type" value="Genomic_DNA"/>
</dbReference>
<sequence length="41" mass="5103">MQRSLSQPFRFEKKSDRKMGKFQGLSRELIYHKSQRRQFEL</sequence>
<evidence type="ECO:0000313" key="1">
    <source>
        <dbReference type="EMBL" id="EMJ96062.1"/>
    </source>
</evidence>
<evidence type="ECO:0000313" key="2">
    <source>
        <dbReference type="Proteomes" id="UP000011988"/>
    </source>
</evidence>
<dbReference type="AlphaFoldDB" id="M6CVU7"/>
<protein>
    <submittedName>
        <fullName evidence="1">Uncharacterized protein</fullName>
    </submittedName>
</protein>
<dbReference type="PATRIC" id="fig|1218565.3.peg.1322"/>
<accession>M6CVU7</accession>